<comment type="caution">
    <text evidence="1">The sequence shown here is derived from an EMBL/GenBank/DDBJ whole genome shotgun (WGS) entry which is preliminary data.</text>
</comment>
<reference evidence="2" key="1">
    <citation type="journal article" date="2019" name="Int. J. Syst. Evol. Microbiol.">
        <title>The Global Catalogue of Microorganisms (GCM) 10K type strain sequencing project: providing services to taxonomists for standard genome sequencing and annotation.</title>
        <authorList>
            <consortium name="The Broad Institute Genomics Platform"/>
            <consortium name="The Broad Institute Genome Sequencing Center for Infectious Disease"/>
            <person name="Wu L."/>
            <person name="Ma J."/>
        </authorList>
    </citation>
    <scope>NUCLEOTIDE SEQUENCE [LARGE SCALE GENOMIC DNA]</scope>
    <source>
        <strain evidence="2">CCM 8702</strain>
    </source>
</reference>
<evidence type="ECO:0008006" key="3">
    <source>
        <dbReference type="Google" id="ProtNLM"/>
    </source>
</evidence>
<protein>
    <recommendedName>
        <fullName evidence="3">DUF4309 domain-containing protein</fullName>
    </recommendedName>
</protein>
<proteinExistence type="predicted"/>
<evidence type="ECO:0000313" key="1">
    <source>
        <dbReference type="EMBL" id="GGH75466.1"/>
    </source>
</evidence>
<accession>A0ABQ1ZTX3</accession>
<name>A0ABQ1ZTX3_9BACL</name>
<keyword evidence="2" id="KW-1185">Reference proteome</keyword>
<organism evidence="1 2">
    <name type="scientific">Saccharibacillus endophyticus</name>
    <dbReference type="NCBI Taxonomy" id="2060666"/>
    <lineage>
        <taxon>Bacteria</taxon>
        <taxon>Bacillati</taxon>
        <taxon>Bacillota</taxon>
        <taxon>Bacilli</taxon>
        <taxon>Bacillales</taxon>
        <taxon>Paenibacillaceae</taxon>
        <taxon>Saccharibacillus</taxon>
    </lineage>
</organism>
<gene>
    <name evidence="1" type="ORF">GCM10007362_16560</name>
</gene>
<dbReference type="EMBL" id="BMDD01000002">
    <property type="protein sequence ID" value="GGH75466.1"/>
    <property type="molecule type" value="Genomic_DNA"/>
</dbReference>
<sequence length="394" mass="43768">MREKRQAGHSAFPTGAKKRKGIRVIALVLSLILGLSAFAAWPGERAEAAGTTIDAAKLKSISRLYFPMRDDKKQLYTLYLFAADEKKTVTTQDGAWAGANAGDVVYSGTYRAALLKSGKKTGSVQNVNLNFYSFNATRNESFRLPGDGKNRPDLVFLSEAASSDVNLIQGFVITGGTLHSLDVADGNGKVWGKETAAAPKNAMRGLSGDRMQTRVYDNSSGRYRFDTYKLDLKQLKLRHADDLYAPSNAWPTGQGAHALLDSIKQSALKHALHGKPQVKIGMTEKQVRSIMGSPKQVENGEWGGYFGYGNLWVGFDDYMDQGKIPAHARVGELTTRLNGTFMRTHQVKEWLGTPQEEYEDELEGGYVMLYRWKHALLVFRYEYDGEPIHSFSIY</sequence>
<dbReference type="Proteomes" id="UP000605427">
    <property type="component" value="Unassembled WGS sequence"/>
</dbReference>
<evidence type="ECO:0000313" key="2">
    <source>
        <dbReference type="Proteomes" id="UP000605427"/>
    </source>
</evidence>